<comment type="caution">
    <text evidence="1">The sequence shown here is derived from an EMBL/GenBank/DDBJ whole genome shotgun (WGS) entry which is preliminary data.</text>
</comment>
<protein>
    <submittedName>
        <fullName evidence="1">Uncharacterized protein</fullName>
    </submittedName>
</protein>
<dbReference type="AlphaFoldDB" id="A0A5J9TQW6"/>
<dbReference type="PANTHER" id="PTHR45786:SF68">
    <property type="entry name" value="OS02G0701800 PROTEIN"/>
    <property type="match status" value="1"/>
</dbReference>
<evidence type="ECO:0000313" key="1">
    <source>
        <dbReference type="EMBL" id="TVU13617.1"/>
    </source>
</evidence>
<organism evidence="1 2">
    <name type="scientific">Eragrostis curvula</name>
    <name type="common">weeping love grass</name>
    <dbReference type="NCBI Taxonomy" id="38414"/>
    <lineage>
        <taxon>Eukaryota</taxon>
        <taxon>Viridiplantae</taxon>
        <taxon>Streptophyta</taxon>
        <taxon>Embryophyta</taxon>
        <taxon>Tracheophyta</taxon>
        <taxon>Spermatophyta</taxon>
        <taxon>Magnoliopsida</taxon>
        <taxon>Liliopsida</taxon>
        <taxon>Poales</taxon>
        <taxon>Poaceae</taxon>
        <taxon>PACMAD clade</taxon>
        <taxon>Chloridoideae</taxon>
        <taxon>Eragrostideae</taxon>
        <taxon>Eragrostidinae</taxon>
        <taxon>Eragrostis</taxon>
    </lineage>
</organism>
<evidence type="ECO:0000313" key="2">
    <source>
        <dbReference type="Proteomes" id="UP000324897"/>
    </source>
</evidence>
<proteinExistence type="predicted"/>
<dbReference type="EMBL" id="RWGY01000031">
    <property type="protein sequence ID" value="TVU13617.1"/>
    <property type="molecule type" value="Genomic_DNA"/>
</dbReference>
<dbReference type="PANTHER" id="PTHR45786">
    <property type="entry name" value="DNA BINDING PROTEIN-LIKE"/>
    <property type="match status" value="1"/>
</dbReference>
<accession>A0A5J9TQW6</accession>
<keyword evidence="2" id="KW-1185">Reference proteome</keyword>
<feature type="non-terminal residue" evidence="1">
    <location>
        <position position="120"/>
    </location>
</feature>
<feature type="non-terminal residue" evidence="1">
    <location>
        <position position="1"/>
    </location>
</feature>
<gene>
    <name evidence="1" type="ORF">EJB05_37037</name>
</gene>
<reference evidence="1 2" key="1">
    <citation type="journal article" date="2019" name="Sci. Rep.">
        <title>A high-quality genome of Eragrostis curvula grass provides insights into Poaceae evolution and supports new strategies to enhance forage quality.</title>
        <authorList>
            <person name="Carballo J."/>
            <person name="Santos B.A.C.M."/>
            <person name="Zappacosta D."/>
            <person name="Garbus I."/>
            <person name="Selva J.P."/>
            <person name="Gallo C.A."/>
            <person name="Diaz A."/>
            <person name="Albertini E."/>
            <person name="Caccamo M."/>
            <person name="Echenique V."/>
        </authorList>
    </citation>
    <scope>NUCLEOTIDE SEQUENCE [LARGE SCALE GENOMIC DNA]</scope>
    <source>
        <strain evidence="2">cv. Victoria</strain>
        <tissue evidence="1">Leaf</tissue>
    </source>
</reference>
<dbReference type="OrthoDB" id="7692063at2759"/>
<dbReference type="Proteomes" id="UP000324897">
    <property type="component" value="Unassembled WGS sequence"/>
</dbReference>
<sequence>MRLDQRRYNLPISSEVAAAVWVESNDLRKHFERSVILFGNNNLRYRIQPYYGCYDALSYPLFFPRGEISWHPEIPKVGVSLDEIIRSRSNRRQNQGAYTNSRLCVSVRDYYCYKFQMRRG</sequence>
<name>A0A5J9TQW6_9POAL</name>
<dbReference type="Gramene" id="TVU13617">
    <property type="protein sequence ID" value="TVU13617"/>
    <property type="gene ID" value="EJB05_37037"/>
</dbReference>